<feature type="region of interest" description="Disordered" evidence="1">
    <location>
        <begin position="1"/>
        <end position="88"/>
    </location>
</feature>
<reference evidence="2 3" key="1">
    <citation type="journal article" date="2017" name="BMC Biol.">
        <title>Genomic innovations, transcriptional plasticity and gene loss underlying the evolution and divergence of two highly polyphagous and invasive Helicoverpa pest species.</title>
        <authorList>
            <person name="Pearce S.L."/>
            <person name="Clarke D.F."/>
            <person name="East P.D."/>
            <person name="Elfekih S."/>
            <person name="Gordon K.H."/>
            <person name="Jermiin L.S."/>
            <person name="McGaughran A."/>
            <person name="Oakeshott J.G."/>
            <person name="Papanikolaou A."/>
            <person name="Perera O.P."/>
            <person name="Rane R.V."/>
            <person name="Richards S."/>
            <person name="Tay W.T."/>
            <person name="Walsh T.K."/>
            <person name="Anderson A."/>
            <person name="Anderson C.J."/>
            <person name="Asgari S."/>
            <person name="Board P.G."/>
            <person name="Bretschneider A."/>
            <person name="Campbell P.M."/>
            <person name="Chertemps T."/>
            <person name="Christeller J.T."/>
            <person name="Coppin C.W."/>
            <person name="Downes S.J."/>
            <person name="Duan G."/>
            <person name="Farnsworth C.A."/>
            <person name="Good R.T."/>
            <person name="Han L.B."/>
            <person name="Han Y.C."/>
            <person name="Hatje K."/>
            <person name="Horne I."/>
            <person name="Huang Y.P."/>
            <person name="Hughes D.S."/>
            <person name="Jacquin-Joly E."/>
            <person name="James W."/>
            <person name="Jhangiani S."/>
            <person name="Kollmar M."/>
            <person name="Kuwar S.S."/>
            <person name="Li S."/>
            <person name="Liu N.Y."/>
            <person name="Maibeche M.T."/>
            <person name="Miller J.R."/>
            <person name="Montagne N."/>
            <person name="Perry T."/>
            <person name="Qu J."/>
            <person name="Song S.V."/>
            <person name="Sutton G.G."/>
            <person name="Vogel H."/>
            <person name="Walenz B.P."/>
            <person name="Xu W."/>
            <person name="Zhang H.J."/>
            <person name="Zou Z."/>
            <person name="Batterham P."/>
            <person name="Edwards O.R."/>
            <person name="Feyereisen R."/>
            <person name="Gibbs R.A."/>
            <person name="Heckel D.G."/>
            <person name="McGrath A."/>
            <person name="Robin C."/>
            <person name="Scherer S.E."/>
            <person name="Worley K.C."/>
            <person name="Wu Y.D."/>
        </authorList>
    </citation>
    <scope>NUCLEOTIDE SEQUENCE [LARGE SCALE GENOMIC DNA]</scope>
    <source>
        <strain evidence="2">Harm_GR_Male_#8</strain>
        <tissue evidence="2">Whole organism</tissue>
    </source>
</reference>
<organism evidence="2 3">
    <name type="scientific">Helicoverpa armigera</name>
    <name type="common">Cotton bollworm</name>
    <name type="synonym">Heliothis armigera</name>
    <dbReference type="NCBI Taxonomy" id="29058"/>
    <lineage>
        <taxon>Eukaryota</taxon>
        <taxon>Metazoa</taxon>
        <taxon>Ecdysozoa</taxon>
        <taxon>Arthropoda</taxon>
        <taxon>Hexapoda</taxon>
        <taxon>Insecta</taxon>
        <taxon>Pterygota</taxon>
        <taxon>Neoptera</taxon>
        <taxon>Endopterygota</taxon>
        <taxon>Lepidoptera</taxon>
        <taxon>Glossata</taxon>
        <taxon>Ditrysia</taxon>
        <taxon>Noctuoidea</taxon>
        <taxon>Noctuidae</taxon>
        <taxon>Heliothinae</taxon>
        <taxon>Helicoverpa</taxon>
    </lineage>
</organism>
<sequence>MMGAVDRSFRHRTPLVDDNDSFRRQGVKVPLTRRADDDGDFAYHDRMDSKEGGTMSDFEENLKHFQRIKGPSRRLDDDDSEQRVRRSADDSEVLMNHVLPFIFKVDGYLRPPL</sequence>
<keyword evidence="3" id="KW-1185">Reference proteome</keyword>
<dbReference type="EMBL" id="KZ149926">
    <property type="protein sequence ID" value="PZC77556.1"/>
    <property type="molecule type" value="Genomic_DNA"/>
</dbReference>
<protein>
    <submittedName>
        <fullName evidence="2">Uncharacterized protein</fullName>
    </submittedName>
</protein>
<evidence type="ECO:0000313" key="3">
    <source>
        <dbReference type="Proteomes" id="UP000249218"/>
    </source>
</evidence>
<dbReference type="OrthoDB" id="7483731at2759"/>
<dbReference type="Proteomes" id="UP000249218">
    <property type="component" value="Unassembled WGS sequence"/>
</dbReference>
<proteinExistence type="predicted"/>
<feature type="compositionally biased region" description="Basic and acidic residues" evidence="1">
    <location>
        <begin position="33"/>
        <end position="51"/>
    </location>
</feature>
<name>A0A2W1BXZ3_HELAM</name>
<dbReference type="AlphaFoldDB" id="A0A2W1BXZ3"/>
<evidence type="ECO:0000256" key="1">
    <source>
        <dbReference type="SAM" id="MobiDB-lite"/>
    </source>
</evidence>
<evidence type="ECO:0000313" key="2">
    <source>
        <dbReference type="EMBL" id="PZC77556.1"/>
    </source>
</evidence>
<gene>
    <name evidence="2" type="primary">HaOG203179</name>
    <name evidence="2" type="ORF">B5X24_HaOG203179</name>
</gene>
<accession>A0A2W1BXZ3</accession>
<feature type="compositionally biased region" description="Basic and acidic residues" evidence="1">
    <location>
        <begin position="73"/>
        <end position="88"/>
    </location>
</feature>